<dbReference type="AlphaFoldDB" id="A0A0W0Y460"/>
<dbReference type="SUPFAM" id="SSF48403">
    <property type="entry name" value="Ankyrin repeat"/>
    <property type="match status" value="1"/>
</dbReference>
<name>A0A0W0Y460_9GAMM</name>
<dbReference type="Gene3D" id="1.25.40.20">
    <property type="entry name" value="Ankyrin repeat-containing domain"/>
    <property type="match status" value="1"/>
</dbReference>
<protein>
    <submittedName>
        <fullName evidence="2">Ankyrin repeat-containing protein</fullName>
    </submittedName>
</protein>
<feature type="region of interest" description="Disordered" evidence="1">
    <location>
        <begin position="464"/>
        <end position="487"/>
    </location>
</feature>
<accession>A0A0W0Y460</accession>
<sequence>MSNKSPLPDFGFTSVKGMEQAYIIPMINLILQEGDIELSANDNGICNGLAAVYVQYALEGKSSQFARILDAINRKGELLAQKKDPESIKNQTVSDSEINQFIREVLNAYLPQEFNKKLSQEDAVLNLKVPVAQPAPGPDGDTTTVNVPMKLQRVYNIGLVAERGDWRHIFNKMRVPDTAWTVRTPTHAIAVSVNKDGNFEVYDPNNNKFRVFTDGEKVNAAGKLANFLSREAFATEQGPLETIPLTINVMAHPSSTINHSFPDKENFIIKNIIKNNPERANASADVGDNVHFNQLTMAAIQDDKDLIEAWFRNGASDSRMALKMAARDNKLEAMTILLDEQYRSFLNDADGDPSVAYLAASKIALQAGRLQAFEKFLEDGFVRQTLDKHVQNEQHGKVYQLFLLKGAAASRNPECVKAVINYLNESVPNLNLAALIKSEDVLDIARNAGDQRCLNILKTLAEKPQMAHDSDEEADYPQNEEETKEYVSRLPSFTELLSRLWNWIKSGFSSPKSAQSKISEQDEAIKPLIATSQYYKSRARDIRDENSNNQTERTNDEDLSSQDSYSLS</sequence>
<organism evidence="2 3">
    <name type="scientific">Legionella quinlivanii</name>
    <dbReference type="NCBI Taxonomy" id="45073"/>
    <lineage>
        <taxon>Bacteria</taxon>
        <taxon>Pseudomonadati</taxon>
        <taxon>Pseudomonadota</taxon>
        <taxon>Gammaproteobacteria</taxon>
        <taxon>Legionellales</taxon>
        <taxon>Legionellaceae</taxon>
        <taxon>Legionella</taxon>
    </lineage>
</organism>
<dbReference type="RefSeq" id="WP_058506464.1">
    <property type="nucleotide sequence ID" value="NZ_CAAAIK010000019.1"/>
</dbReference>
<dbReference type="EMBL" id="LNYS01000006">
    <property type="protein sequence ID" value="KTD51488.1"/>
    <property type="molecule type" value="Genomic_DNA"/>
</dbReference>
<feature type="region of interest" description="Disordered" evidence="1">
    <location>
        <begin position="536"/>
        <end position="568"/>
    </location>
</feature>
<feature type="compositionally biased region" description="Acidic residues" evidence="1">
    <location>
        <begin position="470"/>
        <end position="483"/>
    </location>
</feature>
<reference evidence="2 3" key="1">
    <citation type="submission" date="2015-11" db="EMBL/GenBank/DDBJ databases">
        <title>Genomic analysis of 38 Legionella species identifies large and diverse effector repertoires.</title>
        <authorList>
            <person name="Burstein D."/>
            <person name="Amaro F."/>
            <person name="Zusman T."/>
            <person name="Lifshitz Z."/>
            <person name="Cohen O."/>
            <person name="Gilbert J.A."/>
            <person name="Pupko T."/>
            <person name="Shuman H.A."/>
            <person name="Segal G."/>
        </authorList>
    </citation>
    <scope>NUCLEOTIDE SEQUENCE [LARGE SCALE GENOMIC DNA]</scope>
    <source>
        <strain evidence="2 3">CDC#1442-AUS-E</strain>
    </source>
</reference>
<comment type="caution">
    <text evidence="2">The sequence shown here is derived from an EMBL/GenBank/DDBJ whole genome shotgun (WGS) entry which is preliminary data.</text>
</comment>
<dbReference type="STRING" id="45073.Lqui_0332"/>
<dbReference type="PATRIC" id="fig|45073.5.peg.357"/>
<evidence type="ECO:0000313" key="2">
    <source>
        <dbReference type="EMBL" id="KTD51488.1"/>
    </source>
</evidence>
<evidence type="ECO:0000313" key="3">
    <source>
        <dbReference type="Proteomes" id="UP000054618"/>
    </source>
</evidence>
<dbReference type="OrthoDB" id="5641548at2"/>
<proteinExistence type="predicted"/>
<evidence type="ECO:0000256" key="1">
    <source>
        <dbReference type="SAM" id="MobiDB-lite"/>
    </source>
</evidence>
<gene>
    <name evidence="2" type="ORF">Lqui_0332</name>
</gene>
<dbReference type="Proteomes" id="UP000054618">
    <property type="component" value="Unassembled WGS sequence"/>
</dbReference>
<keyword evidence="3" id="KW-1185">Reference proteome</keyword>
<dbReference type="InterPro" id="IPR036770">
    <property type="entry name" value="Ankyrin_rpt-contain_sf"/>
</dbReference>